<gene>
    <name evidence="1" type="ORF">SBP02_11470</name>
</gene>
<accession>A0ABZ0PQP3</accession>
<protein>
    <recommendedName>
        <fullName evidence="3">Competence protein CoiA-like family protein</fullName>
    </recommendedName>
</protein>
<name>A0ABZ0PQP3_9PSED</name>
<evidence type="ECO:0008006" key="3">
    <source>
        <dbReference type="Google" id="ProtNLM"/>
    </source>
</evidence>
<sequence>MQSVTYRVDQSPVTPYQYLQDVEKYAGNIECLECEARAWYVRGSMSGGRERSACFAAHHTDECEIRTVVLVVDDPDVVPDEGADTARIVVDLDKRKAQDIMVPEPRDRQPTDTLWGAIHKKYANAADYPINKSLRQILSCLIKNPSYPEDDATIRIVCDGGRIALEGEVRQLLSYQTQLSGIDPGVVRLYWGLITNVNRKDGNTWLNCGDYRTEPSLLIRDEELEEEMLKAFRLKSLDDLEGAYFIVMGWLSGSETKPIINFGFAKYIAFVKYRVRDEDEV</sequence>
<dbReference type="EMBL" id="CP137892">
    <property type="protein sequence ID" value="WPC03406.1"/>
    <property type="molecule type" value="Genomic_DNA"/>
</dbReference>
<dbReference type="RefSeq" id="WP_318641765.1">
    <property type="nucleotide sequence ID" value="NZ_CP137892.1"/>
</dbReference>
<evidence type="ECO:0000313" key="2">
    <source>
        <dbReference type="Proteomes" id="UP001305928"/>
    </source>
</evidence>
<reference evidence="1 2" key="1">
    <citation type="submission" date="2023-11" db="EMBL/GenBank/DDBJ databases">
        <title>Complete genome of Pseudomonas benzenivorans BA3361.</title>
        <authorList>
            <person name="Shin S.Y."/>
            <person name="Song J."/>
            <person name="Kang H."/>
        </authorList>
    </citation>
    <scope>NUCLEOTIDE SEQUENCE [LARGE SCALE GENOMIC DNA]</scope>
    <source>
        <strain evidence="1 2">HNIBRBA3361</strain>
    </source>
</reference>
<dbReference type="Proteomes" id="UP001305928">
    <property type="component" value="Chromosome"/>
</dbReference>
<proteinExistence type="predicted"/>
<evidence type="ECO:0000313" key="1">
    <source>
        <dbReference type="EMBL" id="WPC03406.1"/>
    </source>
</evidence>
<organism evidence="1 2">
    <name type="scientific">Pseudomonas benzenivorans</name>
    <dbReference type="NCBI Taxonomy" id="556533"/>
    <lineage>
        <taxon>Bacteria</taxon>
        <taxon>Pseudomonadati</taxon>
        <taxon>Pseudomonadota</taxon>
        <taxon>Gammaproteobacteria</taxon>
        <taxon>Pseudomonadales</taxon>
        <taxon>Pseudomonadaceae</taxon>
        <taxon>Pseudomonas</taxon>
    </lineage>
</organism>
<keyword evidence="2" id="KW-1185">Reference proteome</keyword>